<evidence type="ECO:0000313" key="2">
    <source>
        <dbReference type="Proteomes" id="UP000192247"/>
    </source>
</evidence>
<sequence length="8" mass="974">ELIVLFLK</sequence>
<keyword evidence="2" id="KW-1185">Reference proteome</keyword>
<accession>A0A1V9X727</accession>
<feature type="non-terminal residue" evidence="1">
    <location>
        <position position="1"/>
    </location>
</feature>
<name>A0A1V9X727_9ACAR</name>
<dbReference type="EMBL" id="MNPL01021234">
    <property type="protein sequence ID" value="OQR69395.1"/>
    <property type="molecule type" value="Genomic_DNA"/>
</dbReference>
<dbReference type="InParanoid" id="A0A1V9X727"/>
<reference evidence="1 2" key="1">
    <citation type="journal article" date="2017" name="Gigascience">
        <title>Draft genome of the honey bee ectoparasitic mite, Tropilaelaps mercedesae, is shaped by the parasitic life history.</title>
        <authorList>
            <person name="Dong X."/>
            <person name="Armstrong S.D."/>
            <person name="Xia D."/>
            <person name="Makepeace B.L."/>
            <person name="Darby A.C."/>
            <person name="Kadowaki T."/>
        </authorList>
    </citation>
    <scope>NUCLEOTIDE SEQUENCE [LARGE SCALE GENOMIC DNA]</scope>
    <source>
        <strain evidence="1">Wuxi-XJTLU</strain>
    </source>
</reference>
<comment type="caution">
    <text evidence="1">The sequence shown here is derived from an EMBL/GenBank/DDBJ whole genome shotgun (WGS) entry which is preliminary data.</text>
</comment>
<evidence type="ECO:0000313" key="1">
    <source>
        <dbReference type="EMBL" id="OQR69395.1"/>
    </source>
</evidence>
<protein>
    <submittedName>
        <fullName evidence="1">Uncharacterized protein</fullName>
    </submittedName>
</protein>
<gene>
    <name evidence="1" type="ORF">BIW11_04378</name>
</gene>
<dbReference type="Proteomes" id="UP000192247">
    <property type="component" value="Unassembled WGS sequence"/>
</dbReference>
<organism evidence="1 2">
    <name type="scientific">Tropilaelaps mercedesae</name>
    <dbReference type="NCBI Taxonomy" id="418985"/>
    <lineage>
        <taxon>Eukaryota</taxon>
        <taxon>Metazoa</taxon>
        <taxon>Ecdysozoa</taxon>
        <taxon>Arthropoda</taxon>
        <taxon>Chelicerata</taxon>
        <taxon>Arachnida</taxon>
        <taxon>Acari</taxon>
        <taxon>Parasitiformes</taxon>
        <taxon>Mesostigmata</taxon>
        <taxon>Gamasina</taxon>
        <taxon>Dermanyssoidea</taxon>
        <taxon>Laelapidae</taxon>
        <taxon>Tropilaelaps</taxon>
    </lineage>
</organism>
<proteinExistence type="predicted"/>